<comment type="similarity">
    <text evidence="3">Belongs to the peptidase S33 family.</text>
</comment>
<accession>A0A9W6MN42</accession>
<feature type="signal peptide" evidence="11">
    <location>
        <begin position="1"/>
        <end position="23"/>
    </location>
</feature>
<evidence type="ECO:0000256" key="8">
    <source>
        <dbReference type="ARBA" id="ARBA00022670"/>
    </source>
</evidence>
<organism evidence="13 14">
    <name type="scientific">Maricaulis virginensis</name>
    <dbReference type="NCBI Taxonomy" id="144022"/>
    <lineage>
        <taxon>Bacteria</taxon>
        <taxon>Pseudomonadati</taxon>
        <taxon>Pseudomonadota</taxon>
        <taxon>Alphaproteobacteria</taxon>
        <taxon>Maricaulales</taxon>
        <taxon>Maricaulaceae</taxon>
        <taxon>Maricaulis</taxon>
    </lineage>
</organism>
<evidence type="ECO:0000256" key="4">
    <source>
        <dbReference type="ARBA" id="ARBA00012568"/>
    </source>
</evidence>
<gene>
    <name evidence="13" type="ORF">GCM10017621_11510</name>
</gene>
<evidence type="ECO:0000256" key="9">
    <source>
        <dbReference type="ARBA" id="ARBA00022801"/>
    </source>
</evidence>
<dbReference type="GO" id="GO:0004177">
    <property type="term" value="F:aminopeptidase activity"/>
    <property type="evidence" value="ECO:0007669"/>
    <property type="project" value="UniProtKB-KW"/>
</dbReference>
<evidence type="ECO:0000256" key="6">
    <source>
        <dbReference type="ARBA" id="ARBA00022438"/>
    </source>
</evidence>
<dbReference type="InterPro" id="IPR029058">
    <property type="entry name" value="AB_hydrolase_fold"/>
</dbReference>
<evidence type="ECO:0000313" key="13">
    <source>
        <dbReference type="EMBL" id="GLK51643.1"/>
    </source>
</evidence>
<evidence type="ECO:0000259" key="12">
    <source>
        <dbReference type="Pfam" id="PF00561"/>
    </source>
</evidence>
<dbReference type="Gene3D" id="3.40.50.1820">
    <property type="entry name" value="alpha/beta hydrolase"/>
    <property type="match status" value="1"/>
</dbReference>
<dbReference type="AlphaFoldDB" id="A0A9W6MN42"/>
<reference evidence="13" key="1">
    <citation type="journal article" date="2014" name="Int. J. Syst. Evol. Microbiol.">
        <title>Complete genome sequence of Corynebacterium casei LMG S-19264T (=DSM 44701T), isolated from a smear-ripened cheese.</title>
        <authorList>
            <consortium name="US DOE Joint Genome Institute (JGI-PGF)"/>
            <person name="Walter F."/>
            <person name="Albersmeier A."/>
            <person name="Kalinowski J."/>
            <person name="Ruckert C."/>
        </authorList>
    </citation>
    <scope>NUCLEOTIDE SEQUENCE</scope>
    <source>
        <strain evidence="13">VKM B-1513</strain>
    </source>
</reference>
<keyword evidence="8" id="KW-0645">Protease</keyword>
<dbReference type="RefSeq" id="WP_271186021.1">
    <property type="nucleotide sequence ID" value="NZ_BSFE01000002.1"/>
</dbReference>
<evidence type="ECO:0000256" key="11">
    <source>
        <dbReference type="SAM" id="SignalP"/>
    </source>
</evidence>
<keyword evidence="7" id="KW-0963">Cytoplasm</keyword>
<dbReference type="PANTHER" id="PTHR43722:SF1">
    <property type="entry name" value="PROLINE IMINOPEPTIDASE"/>
    <property type="match status" value="1"/>
</dbReference>
<comment type="subcellular location">
    <subcellularLocation>
        <location evidence="2">Cytoplasm</location>
    </subcellularLocation>
</comment>
<evidence type="ECO:0000256" key="1">
    <source>
        <dbReference type="ARBA" id="ARBA00001585"/>
    </source>
</evidence>
<dbReference type="PRINTS" id="PR00793">
    <property type="entry name" value="PROAMNOPTASE"/>
</dbReference>
<name>A0A9W6MN42_9PROT</name>
<reference evidence="13" key="2">
    <citation type="submission" date="2023-01" db="EMBL/GenBank/DDBJ databases">
        <authorList>
            <person name="Sun Q."/>
            <person name="Evtushenko L."/>
        </authorList>
    </citation>
    <scope>NUCLEOTIDE SEQUENCE</scope>
    <source>
        <strain evidence="13">VKM B-1513</strain>
    </source>
</reference>
<dbReference type="Pfam" id="PF00561">
    <property type="entry name" value="Abhydrolase_1"/>
    <property type="match status" value="1"/>
</dbReference>
<comment type="catalytic activity">
    <reaction evidence="1">
        <text>Release of N-terminal proline from a peptide.</text>
        <dbReference type="EC" id="3.4.11.5"/>
    </reaction>
</comment>
<dbReference type="InterPro" id="IPR005944">
    <property type="entry name" value="Pro_iminopeptidase"/>
</dbReference>
<keyword evidence="14" id="KW-1185">Reference proteome</keyword>
<evidence type="ECO:0000256" key="5">
    <source>
        <dbReference type="ARBA" id="ARBA00021843"/>
    </source>
</evidence>
<evidence type="ECO:0000256" key="2">
    <source>
        <dbReference type="ARBA" id="ARBA00004496"/>
    </source>
</evidence>
<dbReference type="SUPFAM" id="SSF53474">
    <property type="entry name" value="alpha/beta-Hydrolases"/>
    <property type="match status" value="1"/>
</dbReference>
<feature type="chain" id="PRO_5040836146" description="Proline iminopeptidase" evidence="11">
    <location>
        <begin position="24"/>
        <end position="376"/>
    </location>
</feature>
<proteinExistence type="inferred from homology"/>
<comment type="caution">
    <text evidence="13">The sequence shown here is derived from an EMBL/GenBank/DDBJ whole genome shotgun (WGS) entry which is preliminary data.</text>
</comment>
<keyword evidence="6" id="KW-0031">Aminopeptidase</keyword>
<dbReference type="EC" id="3.4.11.5" evidence="4"/>
<protein>
    <recommendedName>
        <fullName evidence="5">Proline iminopeptidase</fullName>
        <ecNumber evidence="4">3.4.11.5</ecNumber>
    </recommendedName>
    <alternativeName>
        <fullName evidence="10">Prolyl aminopeptidase</fullName>
    </alternativeName>
</protein>
<sequence length="376" mass="41124">MPLTTFARLTAAAALAFSAQATAQTGAPDPDPYADARAVMAGVNEIVTPDGIQELMTVELGGMEQWISIRGTDRGNPVLLFLHGGPGAPEMAVGWAFQRPWEDYFTVVQWDQRGGGKTFRHNGVAASREGLSRERIVADTVELMAWLREHLGQERIIVVGHSWGTVAGFQAAMARPDWVHAYVGIGQIVDMDENERRSHALTLAAARADGNAEAIADLTAIAPYPGDTPVTFERIGAEREWAVHYGGLAAYRDNAGFYYRARRLAPEYEQADREAVNPGGIMSVTTLLDDLMAVRQGDVEQVDFPVVFFAGRHDLTTPSDLVEAWYRRLEAPSKELVWFEHSAHLSPIEEPGRTLVALVQHVLPLTQNGEAGDAAR</sequence>
<dbReference type="PANTHER" id="PTHR43722">
    <property type="entry name" value="PROLINE IMINOPEPTIDASE"/>
    <property type="match status" value="1"/>
</dbReference>
<dbReference type="GO" id="GO:0006508">
    <property type="term" value="P:proteolysis"/>
    <property type="evidence" value="ECO:0007669"/>
    <property type="project" value="UniProtKB-KW"/>
</dbReference>
<evidence type="ECO:0000256" key="10">
    <source>
        <dbReference type="ARBA" id="ARBA00029605"/>
    </source>
</evidence>
<dbReference type="InterPro" id="IPR000073">
    <property type="entry name" value="AB_hydrolase_1"/>
</dbReference>
<keyword evidence="9" id="KW-0378">Hydrolase</keyword>
<feature type="domain" description="AB hydrolase-1" evidence="12">
    <location>
        <begin position="77"/>
        <end position="351"/>
    </location>
</feature>
<keyword evidence="11" id="KW-0732">Signal</keyword>
<evidence type="ECO:0000313" key="14">
    <source>
        <dbReference type="Proteomes" id="UP001143486"/>
    </source>
</evidence>
<evidence type="ECO:0000256" key="3">
    <source>
        <dbReference type="ARBA" id="ARBA00010088"/>
    </source>
</evidence>
<dbReference type="EMBL" id="BSFE01000002">
    <property type="protein sequence ID" value="GLK51643.1"/>
    <property type="molecule type" value="Genomic_DNA"/>
</dbReference>
<dbReference type="InterPro" id="IPR002410">
    <property type="entry name" value="Peptidase_S33"/>
</dbReference>
<dbReference type="Proteomes" id="UP001143486">
    <property type="component" value="Unassembled WGS sequence"/>
</dbReference>
<dbReference type="GO" id="GO:0005737">
    <property type="term" value="C:cytoplasm"/>
    <property type="evidence" value="ECO:0007669"/>
    <property type="project" value="UniProtKB-SubCell"/>
</dbReference>
<evidence type="ECO:0000256" key="7">
    <source>
        <dbReference type="ARBA" id="ARBA00022490"/>
    </source>
</evidence>